<protein>
    <submittedName>
        <fullName evidence="1">Uncharacterized protein</fullName>
    </submittedName>
</protein>
<sequence length="282" mass="31325">MIYIAIINEDALVKFRATMSSWLKTVEQQGSKDGMTAAWLSNWKGLNTAIEKRTKQDLLVSVFHTSGTVYMLGKVRFNGSTMDVSEVVGNPTKVSDAKILDERDDLEFFEWLRTNEKESLRQMYRRRVNMRPLGSLFSWAAENAQRVTLTANTVGLIGYYSAFGFELDPEAPSQAALRALATIEKYAALIAYLDGIEKGTGVVDEAKAGRLGEMFESKQEPAETIAEASKGRVGAGKLRQKLEGMIKDQKFGQVDAAMVLGIGRFLLVTTYIKGVQWKTVDV</sequence>
<dbReference type="RefSeq" id="WP_271922992.1">
    <property type="nucleotide sequence ID" value="NZ_JAQNDO010000001.1"/>
</dbReference>
<dbReference type="Proteomes" id="UP001221411">
    <property type="component" value="Unassembled WGS sequence"/>
</dbReference>
<evidence type="ECO:0000313" key="2">
    <source>
        <dbReference type="Proteomes" id="UP001221411"/>
    </source>
</evidence>
<name>A0ABT5EXE0_9BACT</name>
<reference evidence="1 2" key="1">
    <citation type="submission" date="2022-11" db="EMBL/GenBank/DDBJ databases">
        <title>Minimal conservation of predation-associated metabolite biosynthetic gene clusters underscores biosynthetic potential of Myxococcota including descriptions for ten novel species: Archangium lansinium sp. nov., Myxococcus landrumus sp. nov., Nannocystis bai.</title>
        <authorList>
            <person name="Ahearne A."/>
            <person name="Stevens C."/>
            <person name="Dowd S."/>
        </authorList>
    </citation>
    <scope>NUCLEOTIDE SEQUENCE [LARGE SCALE GENOMIC DNA]</scope>
    <source>
        <strain evidence="1 2">RJM3</strain>
    </source>
</reference>
<keyword evidence="2" id="KW-1185">Reference proteome</keyword>
<dbReference type="EMBL" id="JAQNDO010000001">
    <property type="protein sequence ID" value="MDC0745466.1"/>
    <property type="molecule type" value="Genomic_DNA"/>
</dbReference>
<comment type="caution">
    <text evidence="1">The sequence shown here is derived from an EMBL/GenBank/DDBJ whole genome shotgun (WGS) entry which is preliminary data.</text>
</comment>
<evidence type="ECO:0000313" key="1">
    <source>
        <dbReference type="EMBL" id="MDC0745466.1"/>
    </source>
</evidence>
<accession>A0ABT5EXE0</accession>
<organism evidence="1 2">
    <name type="scientific">Polyangium mundeleinium</name>
    <dbReference type="NCBI Taxonomy" id="2995306"/>
    <lineage>
        <taxon>Bacteria</taxon>
        <taxon>Pseudomonadati</taxon>
        <taxon>Myxococcota</taxon>
        <taxon>Polyangia</taxon>
        <taxon>Polyangiales</taxon>
        <taxon>Polyangiaceae</taxon>
        <taxon>Polyangium</taxon>
    </lineage>
</organism>
<gene>
    <name evidence="1" type="ORF">POL67_29305</name>
</gene>
<proteinExistence type="predicted"/>